<protein>
    <recommendedName>
        <fullName evidence="3">Secreted protein</fullName>
    </recommendedName>
</protein>
<organism evidence="2">
    <name type="scientific">Anopheles darlingi</name>
    <name type="common">Mosquito</name>
    <dbReference type="NCBI Taxonomy" id="43151"/>
    <lineage>
        <taxon>Eukaryota</taxon>
        <taxon>Metazoa</taxon>
        <taxon>Ecdysozoa</taxon>
        <taxon>Arthropoda</taxon>
        <taxon>Hexapoda</taxon>
        <taxon>Insecta</taxon>
        <taxon>Pterygota</taxon>
        <taxon>Neoptera</taxon>
        <taxon>Endopterygota</taxon>
        <taxon>Diptera</taxon>
        <taxon>Nematocera</taxon>
        <taxon>Culicoidea</taxon>
        <taxon>Culicidae</taxon>
        <taxon>Anophelinae</taxon>
        <taxon>Anopheles</taxon>
    </lineage>
</organism>
<dbReference type="EMBL" id="GGFL01010899">
    <property type="protein sequence ID" value="MBW75077.1"/>
    <property type="molecule type" value="Transcribed_RNA"/>
</dbReference>
<evidence type="ECO:0000256" key="1">
    <source>
        <dbReference type="SAM" id="SignalP"/>
    </source>
</evidence>
<evidence type="ECO:0008006" key="3">
    <source>
        <dbReference type="Google" id="ProtNLM"/>
    </source>
</evidence>
<sequence length="113" mass="12559">MVHVAVVIVVVVVVVVVVEPRSNGEDTGCAHHLKTQRTINDSNCSITVTRSRFSADILSLTGHAVCRLMMLMMAAWGVGVYCWKHYIHPFHHQSLLSISFARALSLSFRVMPN</sequence>
<reference evidence="2" key="1">
    <citation type="submission" date="2018-01" db="EMBL/GenBank/DDBJ databases">
        <title>An insight into the sialome of Amazonian anophelines.</title>
        <authorList>
            <person name="Ribeiro J.M."/>
            <person name="Scarpassa V."/>
            <person name="Calvo E."/>
        </authorList>
    </citation>
    <scope>NUCLEOTIDE SEQUENCE</scope>
</reference>
<feature type="signal peptide" evidence="1">
    <location>
        <begin position="1"/>
        <end position="24"/>
    </location>
</feature>
<evidence type="ECO:0000313" key="2">
    <source>
        <dbReference type="EMBL" id="MBW75077.1"/>
    </source>
</evidence>
<feature type="chain" id="PRO_5014876114" description="Secreted protein" evidence="1">
    <location>
        <begin position="25"/>
        <end position="113"/>
    </location>
</feature>
<proteinExistence type="predicted"/>
<dbReference type="AlphaFoldDB" id="A0A2M4DBY4"/>
<keyword evidence="1" id="KW-0732">Signal</keyword>
<accession>A0A2M4DBY4</accession>
<name>A0A2M4DBY4_ANODA</name>